<comment type="caution">
    <text evidence="1">The sequence shown here is derived from an EMBL/GenBank/DDBJ whole genome shotgun (WGS) entry which is preliminary data.</text>
</comment>
<evidence type="ECO:0000313" key="1">
    <source>
        <dbReference type="EMBL" id="RRJ24321.1"/>
    </source>
</evidence>
<dbReference type="RefSeq" id="WP_128675032.1">
    <property type="nucleotide sequence ID" value="NZ_RRCO01000007.1"/>
</dbReference>
<protein>
    <submittedName>
        <fullName evidence="1">Uncharacterized protein</fullName>
    </submittedName>
</protein>
<organism evidence="1 2">
    <name type="scientific">Lachnoanaerobaculum gingivalis</name>
    <dbReference type="NCBI Taxonomy" id="2490855"/>
    <lineage>
        <taxon>Bacteria</taxon>
        <taxon>Bacillati</taxon>
        <taxon>Bacillota</taxon>
        <taxon>Clostridia</taxon>
        <taxon>Lachnospirales</taxon>
        <taxon>Lachnospiraceae</taxon>
        <taxon>Lachnoanaerobaculum</taxon>
    </lineage>
</organism>
<reference evidence="1 2" key="1">
    <citation type="submission" date="2018-11" db="EMBL/GenBank/DDBJ databases">
        <title>Genome sequencing of Lachnoanaerobaculum sp. KCOM 2030 (= ChDC B114).</title>
        <authorList>
            <person name="Kook J.-K."/>
            <person name="Park S.-N."/>
            <person name="Lim Y.K."/>
        </authorList>
    </citation>
    <scope>NUCLEOTIDE SEQUENCE [LARGE SCALE GENOMIC DNA]</scope>
    <source>
        <strain evidence="1 2">KCOM 2030</strain>
    </source>
</reference>
<name>A0A3P3QT05_9FIRM</name>
<proteinExistence type="predicted"/>
<sequence length="89" mass="10625">MKTFLLKNDKNRIYFQNHERISAEEELKKLQSILKKKNISIGRKHETPLDDLYDCEIDGNPFTIVRTEEETFLYAECTDTIEKLLKIFE</sequence>
<evidence type="ECO:0000313" key="2">
    <source>
        <dbReference type="Proteomes" id="UP000272490"/>
    </source>
</evidence>
<dbReference type="OrthoDB" id="2084638at2"/>
<keyword evidence="2" id="KW-1185">Reference proteome</keyword>
<gene>
    <name evidence="1" type="ORF">EHV10_13055</name>
</gene>
<accession>A0A3P3QT05</accession>
<dbReference type="EMBL" id="RRCO01000007">
    <property type="protein sequence ID" value="RRJ24321.1"/>
    <property type="molecule type" value="Genomic_DNA"/>
</dbReference>
<dbReference type="Proteomes" id="UP000272490">
    <property type="component" value="Unassembled WGS sequence"/>
</dbReference>
<dbReference type="AlphaFoldDB" id="A0A3P3QT05"/>